<organism evidence="4 5">
    <name type="scientific">Taenia crassiceps</name>
    <dbReference type="NCBI Taxonomy" id="6207"/>
    <lineage>
        <taxon>Eukaryota</taxon>
        <taxon>Metazoa</taxon>
        <taxon>Spiralia</taxon>
        <taxon>Lophotrochozoa</taxon>
        <taxon>Platyhelminthes</taxon>
        <taxon>Cestoda</taxon>
        <taxon>Eucestoda</taxon>
        <taxon>Cyclophyllidea</taxon>
        <taxon>Taeniidae</taxon>
        <taxon>Taenia</taxon>
    </lineage>
</organism>
<dbReference type="Pfam" id="PF17064">
    <property type="entry name" value="QVR"/>
    <property type="match status" value="1"/>
</dbReference>
<gene>
    <name evidence="4" type="ORF">TcWFU_005917</name>
</gene>
<evidence type="ECO:0000313" key="5">
    <source>
        <dbReference type="Proteomes" id="UP001651158"/>
    </source>
</evidence>
<proteinExistence type="predicted"/>
<comment type="caution">
    <text evidence="4">The sequence shown here is derived from an EMBL/GenBank/DDBJ whole genome shotgun (WGS) entry which is preliminary data.</text>
</comment>
<evidence type="ECO:0008006" key="6">
    <source>
        <dbReference type="Google" id="ProtNLM"/>
    </source>
</evidence>
<protein>
    <recommendedName>
        <fullName evidence="6">Protein quiver</fullName>
    </recommendedName>
</protein>
<name>A0ABR4Q3Z5_9CEST</name>
<evidence type="ECO:0000256" key="1">
    <source>
        <dbReference type="ARBA" id="ARBA00022729"/>
    </source>
</evidence>
<keyword evidence="3" id="KW-0812">Transmembrane</keyword>
<keyword evidence="3" id="KW-1133">Transmembrane helix</keyword>
<keyword evidence="3" id="KW-0472">Membrane</keyword>
<keyword evidence="5" id="KW-1185">Reference proteome</keyword>
<evidence type="ECO:0000256" key="3">
    <source>
        <dbReference type="SAM" id="Phobius"/>
    </source>
</evidence>
<dbReference type="EMBL" id="JAKROA010000013">
    <property type="protein sequence ID" value="KAL5104287.1"/>
    <property type="molecule type" value="Genomic_DNA"/>
</dbReference>
<reference evidence="4 5" key="1">
    <citation type="journal article" date="2022" name="Front. Cell. Infect. Microbiol.">
        <title>The Genomes of Two Strains of Taenia crassiceps the Animal Model for the Study of Human Cysticercosis.</title>
        <authorList>
            <person name="Bobes R.J."/>
            <person name="Estrada K."/>
            <person name="Rios-Valencia D.G."/>
            <person name="Calderon-Gallegos A."/>
            <person name="de la Torre P."/>
            <person name="Carrero J.C."/>
            <person name="Sanchez-Flores A."/>
            <person name="Laclette J.P."/>
        </authorList>
    </citation>
    <scope>NUCLEOTIDE SEQUENCE [LARGE SCALE GENOMIC DNA]</scope>
    <source>
        <strain evidence="4">WFUcys</strain>
    </source>
</reference>
<sequence>MQAAPSSYNFFTGHYKGFRDGVLFFYLMYHDLPIVTDDHETPNLSTILESKASKPMTPPNTHSFTLAPITWPQVCLNTLTLTEVVAANKVAMAFQTFYIGVLVALGLLTTYATGLTSYERSFTPYSRNLSCYVCEPGSMNLTNRTYVQWEIENRRCEEPTEDLIQLCEETEVFKPRGCGKLVTKSYQQINFGGEREVKLVRRFCSSSGMSPEEQKCVLTMSQGRWTEMCVCGGEACNGVGQAMASLLSTFGPLLLLLLYLDYIA</sequence>
<keyword evidence="2" id="KW-0325">Glycoprotein</keyword>
<feature type="transmembrane region" description="Helical" evidence="3">
    <location>
        <begin position="238"/>
        <end position="260"/>
    </location>
</feature>
<dbReference type="Proteomes" id="UP001651158">
    <property type="component" value="Unassembled WGS sequence"/>
</dbReference>
<dbReference type="InterPro" id="IPR031424">
    <property type="entry name" value="QVR-like"/>
</dbReference>
<evidence type="ECO:0000313" key="4">
    <source>
        <dbReference type="EMBL" id="KAL5104287.1"/>
    </source>
</evidence>
<evidence type="ECO:0000256" key="2">
    <source>
        <dbReference type="ARBA" id="ARBA00023180"/>
    </source>
</evidence>
<accession>A0ABR4Q3Z5</accession>
<keyword evidence="1" id="KW-0732">Signal</keyword>